<feature type="compositionally biased region" description="Low complexity" evidence="1">
    <location>
        <begin position="13"/>
        <end position="29"/>
    </location>
</feature>
<reference evidence="2 3" key="1">
    <citation type="submission" date="2016-09" db="EMBL/GenBank/DDBJ databases">
        <title>The draft genome of Dichanthelium oligosanthes: A C3 panicoid grass species.</title>
        <authorList>
            <person name="Studer A.J."/>
            <person name="Schnable J.C."/>
            <person name="Brutnell T.P."/>
        </authorList>
    </citation>
    <scope>NUCLEOTIDE SEQUENCE [LARGE SCALE GENOMIC DNA]</scope>
    <source>
        <strain evidence="3">cv. Kellogg 1175</strain>
        <tissue evidence="2">Leaf</tissue>
    </source>
</reference>
<name>A0A1E5V945_9POAL</name>
<evidence type="ECO:0000256" key="1">
    <source>
        <dbReference type="SAM" id="MobiDB-lite"/>
    </source>
</evidence>
<dbReference type="AlphaFoldDB" id="A0A1E5V945"/>
<proteinExistence type="predicted"/>
<protein>
    <submittedName>
        <fullName evidence="2">Uncharacterized protein</fullName>
    </submittedName>
</protein>
<dbReference type="EMBL" id="LWDX02047660">
    <property type="protein sequence ID" value="OEL21525.1"/>
    <property type="molecule type" value="Genomic_DNA"/>
</dbReference>
<dbReference type="Proteomes" id="UP000095767">
    <property type="component" value="Unassembled WGS sequence"/>
</dbReference>
<sequence>MSDWHWVPPAPGRRPWSSAFSSSSPRACSSRFTPSIAAGMLVAPRRPPLAPLRWRRLLRGPVASALRAGGAAHRSRARRGAQAPGPARPRRRRRGRPRHRPRPPRRRAAHPHGPRPRPPGLPSSRAARPRCCPRPAACLLARAARARARARAAPPPRISAPAGMASPTVASLRF</sequence>
<feature type="compositionally biased region" description="Basic residues" evidence="1">
    <location>
        <begin position="88"/>
        <end position="115"/>
    </location>
</feature>
<keyword evidence="3" id="KW-1185">Reference proteome</keyword>
<feature type="region of interest" description="Disordered" evidence="1">
    <location>
        <begin position="65"/>
        <end position="130"/>
    </location>
</feature>
<feature type="region of interest" description="Disordered" evidence="1">
    <location>
        <begin position="147"/>
        <end position="174"/>
    </location>
</feature>
<evidence type="ECO:0000313" key="2">
    <source>
        <dbReference type="EMBL" id="OEL21525.1"/>
    </source>
</evidence>
<gene>
    <name evidence="2" type="ORF">BAE44_0017455</name>
</gene>
<comment type="caution">
    <text evidence="2">The sequence shown here is derived from an EMBL/GenBank/DDBJ whole genome shotgun (WGS) entry which is preliminary data.</text>
</comment>
<organism evidence="2 3">
    <name type="scientific">Dichanthelium oligosanthes</name>
    <dbReference type="NCBI Taxonomy" id="888268"/>
    <lineage>
        <taxon>Eukaryota</taxon>
        <taxon>Viridiplantae</taxon>
        <taxon>Streptophyta</taxon>
        <taxon>Embryophyta</taxon>
        <taxon>Tracheophyta</taxon>
        <taxon>Spermatophyta</taxon>
        <taxon>Magnoliopsida</taxon>
        <taxon>Liliopsida</taxon>
        <taxon>Poales</taxon>
        <taxon>Poaceae</taxon>
        <taxon>PACMAD clade</taxon>
        <taxon>Panicoideae</taxon>
        <taxon>Panicodae</taxon>
        <taxon>Paniceae</taxon>
        <taxon>Dichantheliinae</taxon>
        <taxon>Dichanthelium</taxon>
    </lineage>
</organism>
<accession>A0A1E5V945</accession>
<evidence type="ECO:0000313" key="3">
    <source>
        <dbReference type="Proteomes" id="UP000095767"/>
    </source>
</evidence>
<feature type="region of interest" description="Disordered" evidence="1">
    <location>
        <begin position="1"/>
        <end position="29"/>
    </location>
</feature>